<organism evidence="8 9">
    <name type="scientific">Dyadobacter fermentans</name>
    <dbReference type="NCBI Taxonomy" id="94254"/>
    <lineage>
        <taxon>Bacteria</taxon>
        <taxon>Pseudomonadati</taxon>
        <taxon>Bacteroidota</taxon>
        <taxon>Cytophagia</taxon>
        <taxon>Cytophagales</taxon>
        <taxon>Spirosomataceae</taxon>
        <taxon>Dyadobacter</taxon>
    </lineage>
</organism>
<dbReference type="InterPro" id="IPR003370">
    <property type="entry name" value="Chromate_transpt"/>
</dbReference>
<dbReference type="Proteomes" id="UP001264980">
    <property type="component" value="Unassembled WGS sequence"/>
</dbReference>
<evidence type="ECO:0000313" key="9">
    <source>
        <dbReference type="Proteomes" id="UP001264980"/>
    </source>
</evidence>
<reference evidence="8 9" key="1">
    <citation type="submission" date="2023-07" db="EMBL/GenBank/DDBJ databases">
        <title>Sorghum-associated microbial communities from plants grown in Nebraska, USA.</title>
        <authorList>
            <person name="Schachtman D."/>
        </authorList>
    </citation>
    <scope>NUCLEOTIDE SEQUENCE [LARGE SCALE GENOMIC DNA]</scope>
    <source>
        <strain evidence="8 9">BE57</strain>
    </source>
</reference>
<dbReference type="PANTHER" id="PTHR43663:SF1">
    <property type="entry name" value="CHROMATE TRANSPORTER"/>
    <property type="match status" value="1"/>
</dbReference>
<dbReference type="InterPro" id="IPR052518">
    <property type="entry name" value="CHR_Transporter"/>
</dbReference>
<evidence type="ECO:0000256" key="6">
    <source>
        <dbReference type="ARBA" id="ARBA00023136"/>
    </source>
</evidence>
<feature type="transmembrane region" description="Helical" evidence="7">
    <location>
        <begin position="224"/>
        <end position="244"/>
    </location>
</feature>
<evidence type="ECO:0000256" key="2">
    <source>
        <dbReference type="ARBA" id="ARBA00005262"/>
    </source>
</evidence>
<keyword evidence="4 7" id="KW-0812">Transmembrane</keyword>
<dbReference type="PANTHER" id="PTHR43663">
    <property type="entry name" value="CHROMATE TRANSPORT PROTEIN-RELATED"/>
    <property type="match status" value="1"/>
</dbReference>
<dbReference type="PIRSF" id="PIRSF004810">
    <property type="entry name" value="ChrA"/>
    <property type="match status" value="1"/>
</dbReference>
<evidence type="ECO:0000256" key="7">
    <source>
        <dbReference type="SAM" id="Phobius"/>
    </source>
</evidence>
<feature type="transmembrane region" description="Helical" evidence="7">
    <location>
        <begin position="336"/>
        <end position="363"/>
    </location>
</feature>
<feature type="transmembrane region" description="Helical" evidence="7">
    <location>
        <begin position="77"/>
        <end position="100"/>
    </location>
</feature>
<feature type="transmembrane region" description="Helical" evidence="7">
    <location>
        <begin position="291"/>
        <end position="316"/>
    </location>
</feature>
<evidence type="ECO:0000256" key="3">
    <source>
        <dbReference type="ARBA" id="ARBA00022475"/>
    </source>
</evidence>
<dbReference type="NCBIfam" id="TIGR00937">
    <property type="entry name" value="2A51"/>
    <property type="match status" value="1"/>
</dbReference>
<dbReference type="Pfam" id="PF02417">
    <property type="entry name" value="Chromate_transp"/>
    <property type="match status" value="2"/>
</dbReference>
<evidence type="ECO:0000256" key="1">
    <source>
        <dbReference type="ARBA" id="ARBA00004651"/>
    </source>
</evidence>
<dbReference type="EMBL" id="JAVDTI010000002">
    <property type="protein sequence ID" value="MDR6804858.1"/>
    <property type="molecule type" value="Genomic_DNA"/>
</dbReference>
<feature type="transmembrane region" description="Helical" evidence="7">
    <location>
        <begin position="195"/>
        <end position="212"/>
    </location>
</feature>
<evidence type="ECO:0000313" key="8">
    <source>
        <dbReference type="EMBL" id="MDR6804858.1"/>
    </source>
</evidence>
<gene>
    <name evidence="8" type="ORF">J2W84_001904</name>
</gene>
<accession>A0ABU1QUP0</accession>
<keyword evidence="9" id="KW-1185">Reference proteome</keyword>
<comment type="subcellular location">
    <subcellularLocation>
        <location evidence="1">Cell membrane</location>
        <topology evidence="1">Multi-pass membrane protein</topology>
    </subcellularLocation>
</comment>
<keyword evidence="6 7" id="KW-0472">Membrane</keyword>
<protein>
    <submittedName>
        <fullName evidence="8">Chromate transporter</fullName>
    </submittedName>
</protein>
<evidence type="ECO:0000256" key="4">
    <source>
        <dbReference type="ARBA" id="ARBA00022692"/>
    </source>
</evidence>
<name>A0ABU1QUP0_9BACT</name>
<comment type="similarity">
    <text evidence="2">Belongs to the chromate ion transporter (CHR) (TC 2.A.51) family.</text>
</comment>
<dbReference type="InterPro" id="IPR014047">
    <property type="entry name" value="Chr_Tranpt_l_chain"/>
</dbReference>
<keyword evidence="3" id="KW-1003">Cell membrane</keyword>
<keyword evidence="5 7" id="KW-1133">Transmembrane helix</keyword>
<feature type="transmembrane region" description="Helical" evidence="7">
    <location>
        <begin position="50"/>
        <end position="70"/>
    </location>
</feature>
<proteinExistence type="inferred from homology"/>
<feature type="transmembrane region" description="Helical" evidence="7">
    <location>
        <begin position="112"/>
        <end position="130"/>
    </location>
</feature>
<evidence type="ECO:0000256" key="5">
    <source>
        <dbReference type="ARBA" id="ARBA00022989"/>
    </source>
</evidence>
<dbReference type="RefSeq" id="WP_309982124.1">
    <property type="nucleotide sequence ID" value="NZ_JAVDTI010000002.1"/>
</dbReference>
<comment type="caution">
    <text evidence="8">The sequence shown here is derived from an EMBL/GenBank/DDBJ whole genome shotgun (WGS) entry which is preliminary data.</text>
</comment>
<feature type="transmembrane region" description="Helical" evidence="7">
    <location>
        <begin position="7"/>
        <end position="30"/>
    </location>
</feature>
<sequence>MQPVPVYLFLTFLKIGATSWGGFMSLISMIQKKVVEKDRMLDNAKVMEGISLASVLPGPMAVNVVSYVGYQLGGWKGAFVSVAAVILPSFVLMLALSHFYFQYGDVPAMSHFFAGILPAVAAIIISVAISMGRKNISDVPQILIALASCMVVFVSKSYFTTLAVLLVSAWAGYFIYFGKTNSPAATESTPGKFKIPYPLLAILTLGIVLVAWPQSNPLAALHRTILLTFSGMSLTQFGGGYVIIPAMQKIIVDGHRWLSDRAFADAIAMGQVTPGPIFISATFIGYKLAGFWGALNATIAIFTPTAILTVIAARFFNKISQSEVVIAVFKGLRPAIIGMIVSAGISILLGDGITLFSAAVFAAALGATIYFKTDPALVVPAAGILGLLIL</sequence>
<feature type="transmembrane region" description="Helical" evidence="7">
    <location>
        <begin position="142"/>
        <end position="175"/>
    </location>
</feature>